<dbReference type="PANTHER" id="PTHR46797:SF1">
    <property type="entry name" value="METHYLPHOSPHONATE SYNTHASE"/>
    <property type="match status" value="1"/>
</dbReference>
<dbReference type="PANTHER" id="PTHR46797">
    <property type="entry name" value="HTH-TYPE TRANSCRIPTIONAL REGULATOR"/>
    <property type="match status" value="1"/>
</dbReference>
<dbReference type="EMBL" id="SRSO01000011">
    <property type="protein sequence ID" value="TGV02753.1"/>
    <property type="molecule type" value="Genomic_DNA"/>
</dbReference>
<dbReference type="InterPro" id="IPR050807">
    <property type="entry name" value="TransReg_Diox_bact_type"/>
</dbReference>
<proteinExistence type="predicted"/>
<evidence type="ECO:0000259" key="2">
    <source>
        <dbReference type="PROSITE" id="PS50943"/>
    </source>
</evidence>
<dbReference type="Gene3D" id="1.10.260.40">
    <property type="entry name" value="lambda repressor-like DNA-binding domains"/>
    <property type="match status" value="1"/>
</dbReference>
<reference evidence="3 4" key="1">
    <citation type="submission" date="2019-04" db="EMBL/GenBank/DDBJ databases">
        <authorList>
            <person name="Liu A."/>
        </authorList>
    </citation>
    <scope>NUCLEOTIDE SEQUENCE [LARGE SCALE GENOMIC DNA]</scope>
    <source>
        <strain evidence="3 4">RZ03</strain>
    </source>
</reference>
<protein>
    <submittedName>
        <fullName evidence="3">XRE family transcriptional regulator</fullName>
    </submittedName>
</protein>
<dbReference type="InterPro" id="IPR010982">
    <property type="entry name" value="Lambda_DNA-bd_dom_sf"/>
</dbReference>
<dbReference type="SUPFAM" id="SSF47413">
    <property type="entry name" value="lambda repressor-like DNA-binding domains"/>
    <property type="match status" value="1"/>
</dbReference>
<feature type="domain" description="HTH cro/C1-type" evidence="2">
    <location>
        <begin position="18"/>
        <end position="72"/>
    </location>
</feature>
<dbReference type="GO" id="GO:0005829">
    <property type="term" value="C:cytosol"/>
    <property type="evidence" value="ECO:0007669"/>
    <property type="project" value="TreeGrafter"/>
</dbReference>
<name>A0A4S1DXR7_9FLAO</name>
<dbReference type="AlphaFoldDB" id="A0A4S1DXR7"/>
<organism evidence="3 4">
    <name type="scientific">Flavivirga rizhaonensis</name>
    <dbReference type="NCBI Taxonomy" id="2559571"/>
    <lineage>
        <taxon>Bacteria</taxon>
        <taxon>Pseudomonadati</taxon>
        <taxon>Bacteroidota</taxon>
        <taxon>Flavobacteriia</taxon>
        <taxon>Flavobacteriales</taxon>
        <taxon>Flavobacteriaceae</taxon>
        <taxon>Flavivirga</taxon>
    </lineage>
</organism>
<dbReference type="InterPro" id="IPR001387">
    <property type="entry name" value="Cro/C1-type_HTH"/>
</dbReference>
<dbReference type="CDD" id="cd00093">
    <property type="entry name" value="HTH_XRE"/>
    <property type="match status" value="1"/>
</dbReference>
<dbReference type="GO" id="GO:0003677">
    <property type="term" value="F:DNA binding"/>
    <property type="evidence" value="ECO:0007669"/>
    <property type="project" value="UniProtKB-KW"/>
</dbReference>
<evidence type="ECO:0000256" key="1">
    <source>
        <dbReference type="ARBA" id="ARBA00023125"/>
    </source>
</evidence>
<dbReference type="GO" id="GO:0003700">
    <property type="term" value="F:DNA-binding transcription factor activity"/>
    <property type="evidence" value="ECO:0007669"/>
    <property type="project" value="TreeGrafter"/>
</dbReference>
<accession>A0A4S1DXR7</accession>
<dbReference type="Pfam" id="PF01381">
    <property type="entry name" value="HTH_3"/>
    <property type="match status" value="1"/>
</dbReference>
<dbReference type="OrthoDB" id="680346at2"/>
<dbReference type="RefSeq" id="WP_135877043.1">
    <property type="nucleotide sequence ID" value="NZ_SRSO01000011.1"/>
</dbReference>
<evidence type="ECO:0000313" key="4">
    <source>
        <dbReference type="Proteomes" id="UP000307602"/>
    </source>
</evidence>
<dbReference type="PROSITE" id="PS50943">
    <property type="entry name" value="HTH_CROC1"/>
    <property type="match status" value="1"/>
</dbReference>
<sequence>MLTESQENKVLMELGKRVRVLRESKGITQYNLATDAEISKNQVGRIERGEYKVSIIVLIKVAKALEVDVMDFFKDLVT</sequence>
<gene>
    <name evidence="3" type="ORF">EM932_10000</name>
</gene>
<keyword evidence="4" id="KW-1185">Reference proteome</keyword>
<dbReference type="SMART" id="SM00530">
    <property type="entry name" value="HTH_XRE"/>
    <property type="match status" value="1"/>
</dbReference>
<evidence type="ECO:0000313" key="3">
    <source>
        <dbReference type="EMBL" id="TGV02753.1"/>
    </source>
</evidence>
<comment type="caution">
    <text evidence="3">The sequence shown here is derived from an EMBL/GenBank/DDBJ whole genome shotgun (WGS) entry which is preliminary data.</text>
</comment>
<dbReference type="Proteomes" id="UP000307602">
    <property type="component" value="Unassembled WGS sequence"/>
</dbReference>
<keyword evidence="1" id="KW-0238">DNA-binding</keyword>